<sequence length="97" mass="10690">MRAFGAAILKGASSRCSSTFSLQRSNLLSKGLTSASSDSIQEVKDNNSYQLRMILRFPPVCMGRRSSKIAGRKCEERWSKSNVNYCSGRYARGSQGT</sequence>
<keyword evidence="2" id="KW-1185">Reference proteome</keyword>
<name>A0AAD7LK65_QUISA</name>
<gene>
    <name evidence="1" type="ORF">O6P43_019478</name>
</gene>
<accession>A0AAD7LK65</accession>
<comment type="caution">
    <text evidence="1">The sequence shown here is derived from an EMBL/GenBank/DDBJ whole genome shotgun (WGS) entry which is preliminary data.</text>
</comment>
<dbReference type="EMBL" id="JARAOO010000008">
    <property type="protein sequence ID" value="KAJ7958816.1"/>
    <property type="molecule type" value="Genomic_DNA"/>
</dbReference>
<dbReference type="Proteomes" id="UP001163823">
    <property type="component" value="Chromosome 8"/>
</dbReference>
<reference evidence="1" key="1">
    <citation type="journal article" date="2023" name="Science">
        <title>Elucidation of the pathway for biosynthesis of saponin adjuvants from the soapbark tree.</title>
        <authorList>
            <person name="Reed J."/>
            <person name="Orme A."/>
            <person name="El-Demerdash A."/>
            <person name="Owen C."/>
            <person name="Martin L.B.B."/>
            <person name="Misra R.C."/>
            <person name="Kikuchi S."/>
            <person name="Rejzek M."/>
            <person name="Martin A.C."/>
            <person name="Harkess A."/>
            <person name="Leebens-Mack J."/>
            <person name="Louveau T."/>
            <person name="Stephenson M.J."/>
            <person name="Osbourn A."/>
        </authorList>
    </citation>
    <scope>NUCLEOTIDE SEQUENCE</scope>
    <source>
        <strain evidence="1">S10</strain>
    </source>
</reference>
<proteinExistence type="predicted"/>
<protein>
    <submittedName>
        <fullName evidence="1">Transcriptional regulator TACO1-like</fullName>
    </submittedName>
</protein>
<organism evidence="1 2">
    <name type="scientific">Quillaja saponaria</name>
    <name type="common">Soap bark tree</name>
    <dbReference type="NCBI Taxonomy" id="32244"/>
    <lineage>
        <taxon>Eukaryota</taxon>
        <taxon>Viridiplantae</taxon>
        <taxon>Streptophyta</taxon>
        <taxon>Embryophyta</taxon>
        <taxon>Tracheophyta</taxon>
        <taxon>Spermatophyta</taxon>
        <taxon>Magnoliopsida</taxon>
        <taxon>eudicotyledons</taxon>
        <taxon>Gunneridae</taxon>
        <taxon>Pentapetalae</taxon>
        <taxon>rosids</taxon>
        <taxon>fabids</taxon>
        <taxon>Fabales</taxon>
        <taxon>Quillajaceae</taxon>
        <taxon>Quillaja</taxon>
    </lineage>
</organism>
<dbReference type="AlphaFoldDB" id="A0AAD7LK65"/>
<evidence type="ECO:0000313" key="1">
    <source>
        <dbReference type="EMBL" id="KAJ7958816.1"/>
    </source>
</evidence>
<evidence type="ECO:0000313" key="2">
    <source>
        <dbReference type="Proteomes" id="UP001163823"/>
    </source>
</evidence>
<dbReference type="KEGG" id="qsa:O6P43_019478"/>